<name>C1B4Z4_RHOOB</name>
<dbReference type="PRINTS" id="PR00400">
    <property type="entry name" value="TETREPRESSOR"/>
</dbReference>
<accession>C1B4Z4</accession>
<dbReference type="InterPro" id="IPR050109">
    <property type="entry name" value="HTH-type_TetR-like_transc_reg"/>
</dbReference>
<dbReference type="PANTHER" id="PTHR30055">
    <property type="entry name" value="HTH-TYPE TRANSCRIPTIONAL REGULATOR RUTR"/>
    <property type="match status" value="1"/>
</dbReference>
<dbReference type="InterPro" id="IPR003012">
    <property type="entry name" value="Tet_transcr_reg_TetR"/>
</dbReference>
<evidence type="ECO:0000256" key="2">
    <source>
        <dbReference type="ARBA" id="ARBA00023015"/>
    </source>
</evidence>
<dbReference type="AlphaFoldDB" id="C1B4Z4"/>
<evidence type="ECO:0000256" key="1">
    <source>
        <dbReference type="ARBA" id="ARBA00022491"/>
    </source>
</evidence>
<keyword evidence="4" id="KW-0804">Transcription</keyword>
<reference evidence="7 8" key="1">
    <citation type="submission" date="2009-03" db="EMBL/GenBank/DDBJ databases">
        <title>Comparison of the complete genome sequences of Rhodococcus erythropolis PR4 and Rhodococcus opacus B4.</title>
        <authorList>
            <person name="Takarada H."/>
            <person name="Sekine M."/>
            <person name="Hosoyama A."/>
            <person name="Yamada R."/>
            <person name="Fujisawa T."/>
            <person name="Omata S."/>
            <person name="Shimizu A."/>
            <person name="Tsukatani N."/>
            <person name="Tanikawa S."/>
            <person name="Fujita N."/>
            <person name="Harayama S."/>
        </authorList>
    </citation>
    <scope>NUCLEOTIDE SEQUENCE [LARGE SCALE GENOMIC DNA]</scope>
    <source>
        <strain evidence="7 8">B4</strain>
    </source>
</reference>
<dbReference type="InterPro" id="IPR001647">
    <property type="entry name" value="HTH_TetR"/>
</dbReference>
<dbReference type="InterPro" id="IPR004111">
    <property type="entry name" value="Repressor_TetR_C"/>
</dbReference>
<keyword evidence="1" id="KW-0678">Repressor</keyword>
<dbReference type="HOGENOM" id="CLU_069543_5_2_11"/>
<keyword evidence="2" id="KW-0805">Transcription regulation</keyword>
<dbReference type="InterPro" id="IPR009057">
    <property type="entry name" value="Homeodomain-like_sf"/>
</dbReference>
<organism evidence="7 8">
    <name type="scientific">Rhodococcus opacus (strain B4)</name>
    <dbReference type="NCBI Taxonomy" id="632772"/>
    <lineage>
        <taxon>Bacteria</taxon>
        <taxon>Bacillati</taxon>
        <taxon>Actinomycetota</taxon>
        <taxon>Actinomycetes</taxon>
        <taxon>Mycobacteriales</taxon>
        <taxon>Nocardiaceae</taxon>
        <taxon>Rhodococcus</taxon>
    </lineage>
</organism>
<dbReference type="GO" id="GO:0045892">
    <property type="term" value="P:negative regulation of DNA-templated transcription"/>
    <property type="evidence" value="ECO:0007669"/>
    <property type="project" value="InterPro"/>
</dbReference>
<dbReference type="GO" id="GO:0003700">
    <property type="term" value="F:DNA-binding transcription factor activity"/>
    <property type="evidence" value="ECO:0007669"/>
    <property type="project" value="TreeGrafter"/>
</dbReference>
<evidence type="ECO:0000256" key="3">
    <source>
        <dbReference type="ARBA" id="ARBA00023125"/>
    </source>
</evidence>
<dbReference type="PROSITE" id="PS50977">
    <property type="entry name" value="HTH_TETR_2"/>
    <property type="match status" value="1"/>
</dbReference>
<dbReference type="Pfam" id="PF02909">
    <property type="entry name" value="TetR_C_1"/>
    <property type="match status" value="1"/>
</dbReference>
<dbReference type="Gene3D" id="1.10.10.60">
    <property type="entry name" value="Homeodomain-like"/>
    <property type="match status" value="1"/>
</dbReference>
<protein>
    <submittedName>
        <fullName evidence="7">Putative TetR family transcriptional regulator</fullName>
    </submittedName>
</protein>
<dbReference type="Pfam" id="PF00440">
    <property type="entry name" value="TetR_N"/>
    <property type="match status" value="1"/>
</dbReference>
<dbReference type="EMBL" id="AP011115">
    <property type="protein sequence ID" value="BAH50920.1"/>
    <property type="molecule type" value="Genomic_DNA"/>
</dbReference>
<dbReference type="KEGG" id="rop:ROP_26730"/>
<dbReference type="Proteomes" id="UP000002212">
    <property type="component" value="Chromosome"/>
</dbReference>
<dbReference type="Gene3D" id="1.10.357.10">
    <property type="entry name" value="Tetracycline Repressor, domain 2"/>
    <property type="match status" value="1"/>
</dbReference>
<dbReference type="SUPFAM" id="SSF48498">
    <property type="entry name" value="Tetracyclin repressor-like, C-terminal domain"/>
    <property type="match status" value="1"/>
</dbReference>
<evidence type="ECO:0000259" key="6">
    <source>
        <dbReference type="PROSITE" id="PS50977"/>
    </source>
</evidence>
<dbReference type="GO" id="GO:0000976">
    <property type="term" value="F:transcription cis-regulatory region binding"/>
    <property type="evidence" value="ECO:0007669"/>
    <property type="project" value="TreeGrafter"/>
</dbReference>
<dbReference type="SUPFAM" id="SSF46689">
    <property type="entry name" value="Homeodomain-like"/>
    <property type="match status" value="1"/>
</dbReference>
<evidence type="ECO:0000313" key="8">
    <source>
        <dbReference type="Proteomes" id="UP000002212"/>
    </source>
</evidence>
<evidence type="ECO:0000256" key="5">
    <source>
        <dbReference type="PROSITE-ProRule" id="PRU00335"/>
    </source>
</evidence>
<keyword evidence="3 5" id="KW-0238">DNA-binding</keyword>
<evidence type="ECO:0000256" key="4">
    <source>
        <dbReference type="ARBA" id="ARBA00023163"/>
    </source>
</evidence>
<evidence type="ECO:0000313" key="7">
    <source>
        <dbReference type="EMBL" id="BAH50920.1"/>
    </source>
</evidence>
<gene>
    <name evidence="7" type="ordered locus">ROP_26730</name>
</gene>
<proteinExistence type="predicted"/>
<dbReference type="PATRIC" id="fig|632772.20.peg.2796"/>
<dbReference type="RefSeq" id="WP_012689876.1">
    <property type="nucleotide sequence ID" value="NC_012522.1"/>
</dbReference>
<dbReference type="PRINTS" id="PR00455">
    <property type="entry name" value="HTHTETR"/>
</dbReference>
<dbReference type="STRING" id="632772.ROP_26730"/>
<dbReference type="OrthoDB" id="329481at2"/>
<sequence length="229" mass="25154">MTAETDPAEGRRMPLSRERVLRAAVTLADDGGVQALTMRRVAETLGVEAMSLYRHVANKDDLLDGLVDIVFGEIDLPSDGSDWKSAMRRRAISARDVLTRHRWATTLMESRATPGPATLRHHDAVLGILRAAGFSIESAAHAFSVLDSYIYGFALQETSLPFGSTDELTEVAESILGRVRPDEYPHLTEFVAQHAMKPGYDFGDEYAYGLDLILDGLERVTSLGIHPAE</sequence>
<dbReference type="InterPro" id="IPR036271">
    <property type="entry name" value="Tet_transcr_reg_TetR-rel_C_sf"/>
</dbReference>
<feature type="domain" description="HTH tetR-type" evidence="6">
    <location>
        <begin position="14"/>
        <end position="74"/>
    </location>
</feature>
<dbReference type="GO" id="GO:0046677">
    <property type="term" value="P:response to antibiotic"/>
    <property type="evidence" value="ECO:0007669"/>
    <property type="project" value="InterPro"/>
</dbReference>
<dbReference type="PANTHER" id="PTHR30055:SF151">
    <property type="entry name" value="TRANSCRIPTIONAL REGULATORY PROTEIN"/>
    <property type="match status" value="1"/>
</dbReference>
<feature type="DNA-binding region" description="H-T-H motif" evidence="5">
    <location>
        <begin position="37"/>
        <end position="56"/>
    </location>
</feature>